<proteinExistence type="predicted"/>
<organism evidence="1 2">
    <name type="scientific">Shinella lacus</name>
    <dbReference type="NCBI Taxonomy" id="2654216"/>
    <lineage>
        <taxon>Bacteria</taxon>
        <taxon>Pseudomonadati</taxon>
        <taxon>Pseudomonadota</taxon>
        <taxon>Alphaproteobacteria</taxon>
        <taxon>Hyphomicrobiales</taxon>
        <taxon>Rhizobiaceae</taxon>
        <taxon>Shinella</taxon>
    </lineage>
</organism>
<dbReference type="RefSeq" id="WP_256117378.1">
    <property type="nucleotide sequence ID" value="NZ_WHSB02000004.1"/>
</dbReference>
<dbReference type="Pfam" id="PF09684">
    <property type="entry name" value="Tail_P2_I"/>
    <property type="match status" value="1"/>
</dbReference>
<sequence length="408" mass="44436">MSNPLPPELHLLPLQSSTIPQRAAAAIGALAADLDDPIALMANPVLVPAEALPHLAWGWSTDYWRADWPEHRKRQVVLEQPAFHRLKGTIPADRMACGYADAELISYHLPRDGFMIGRSPTPEAYEAWLRALPEIRIYPLPPRATKTPPLGGALGRHPVFRGSPMQQARRAELRKGDKVTALVVSGEAFDPDGVAIAEIERVSVPVAPSATLAVGQGPLTRPIGKPASTRRVFDFDWRPVSTDPFDMKPGLPSMMPAEATPRRVPIPHPHRPWRIVVGRTPVGGAVAAAPAREDFYLALRVADGTGPSGSRPRTGAIGRSRLPRAAFTKELAVLVARPRKRGFPFSGSRITPDPIDKTKDVLSAIASAQVARDLVTVNFNVVRDLTVADFNDIDERTRIGAVKLMSRR</sequence>
<dbReference type="InterPro" id="IPR006521">
    <property type="entry name" value="Tail_protein_I"/>
</dbReference>
<comment type="caution">
    <text evidence="1">The sequence shown here is derived from an EMBL/GenBank/DDBJ whole genome shotgun (WGS) entry which is preliminary data.</text>
</comment>
<evidence type="ECO:0000313" key="2">
    <source>
        <dbReference type="Proteomes" id="UP000996601"/>
    </source>
</evidence>
<dbReference type="Proteomes" id="UP000996601">
    <property type="component" value="Unassembled WGS sequence"/>
</dbReference>
<dbReference type="EMBL" id="WHSB02000004">
    <property type="protein sequence ID" value="MCQ4630940.1"/>
    <property type="molecule type" value="Genomic_DNA"/>
</dbReference>
<reference evidence="1" key="1">
    <citation type="submission" date="2021-07" db="EMBL/GenBank/DDBJ databases">
        <title>Shinella sp. nov., a novel member of the genus Shinella from water.</title>
        <authorList>
            <person name="Deng Y."/>
        </authorList>
    </citation>
    <scope>NUCLEOTIDE SEQUENCE</scope>
    <source>
        <strain evidence="1">CPCC 100929</strain>
    </source>
</reference>
<protein>
    <submittedName>
        <fullName evidence="1">Phage tail protein I</fullName>
    </submittedName>
</protein>
<dbReference type="NCBIfam" id="TIGR01634">
    <property type="entry name" value="tail_P2_I"/>
    <property type="match status" value="1"/>
</dbReference>
<accession>A0ABT1R6Z0</accession>
<keyword evidence="2" id="KW-1185">Reference proteome</keyword>
<name>A0ABT1R6Z0_9HYPH</name>
<gene>
    <name evidence="1" type="ORF">GB927_012880</name>
</gene>
<evidence type="ECO:0000313" key="1">
    <source>
        <dbReference type="EMBL" id="MCQ4630940.1"/>
    </source>
</evidence>